<dbReference type="Proteomes" id="UP000029392">
    <property type="component" value="Unassembled WGS sequence"/>
</dbReference>
<name>A0A091BW73_9GAMM</name>
<organism evidence="4 5">
    <name type="scientific">Arenimonas malthae CC-JY-1</name>
    <dbReference type="NCBI Taxonomy" id="1384054"/>
    <lineage>
        <taxon>Bacteria</taxon>
        <taxon>Pseudomonadati</taxon>
        <taxon>Pseudomonadota</taxon>
        <taxon>Gammaproteobacteria</taxon>
        <taxon>Lysobacterales</taxon>
        <taxon>Lysobacteraceae</taxon>
        <taxon>Arenimonas</taxon>
    </lineage>
</organism>
<evidence type="ECO:0000313" key="5">
    <source>
        <dbReference type="Proteomes" id="UP000029392"/>
    </source>
</evidence>
<dbReference type="GO" id="GO:0006259">
    <property type="term" value="P:DNA metabolic process"/>
    <property type="evidence" value="ECO:0007669"/>
    <property type="project" value="UniProtKB-ARBA"/>
</dbReference>
<dbReference type="SMART" id="SM00479">
    <property type="entry name" value="EXOIII"/>
    <property type="match status" value="1"/>
</dbReference>
<dbReference type="InterPro" id="IPR036397">
    <property type="entry name" value="RNaseH_sf"/>
</dbReference>
<dbReference type="PANTHER" id="PTHR30231:SF7">
    <property type="entry name" value="BLR4117 PROTEIN"/>
    <property type="match status" value="1"/>
</dbReference>
<dbReference type="CDD" id="cd06127">
    <property type="entry name" value="DEDDh"/>
    <property type="match status" value="1"/>
</dbReference>
<dbReference type="GO" id="GO:0005829">
    <property type="term" value="C:cytosol"/>
    <property type="evidence" value="ECO:0007669"/>
    <property type="project" value="TreeGrafter"/>
</dbReference>
<evidence type="ECO:0000256" key="2">
    <source>
        <dbReference type="ARBA" id="ARBA00022839"/>
    </source>
</evidence>
<dbReference type="RefSeq" id="WP_043802382.1">
    <property type="nucleotide sequence ID" value="NZ_AVCH01000148.1"/>
</dbReference>
<keyword evidence="1" id="KW-0540">Nuclease</keyword>
<gene>
    <name evidence="4" type="ORF">N790_06150</name>
</gene>
<dbReference type="EMBL" id="AVCH01000148">
    <property type="protein sequence ID" value="KFN48595.1"/>
    <property type="molecule type" value="Genomic_DNA"/>
</dbReference>
<dbReference type="SUPFAM" id="SSF53098">
    <property type="entry name" value="Ribonuclease H-like"/>
    <property type="match status" value="1"/>
</dbReference>
<dbReference type="InterPro" id="IPR012337">
    <property type="entry name" value="RNaseH-like_sf"/>
</dbReference>
<protein>
    <recommendedName>
        <fullName evidence="3">Exonuclease domain-containing protein</fullName>
    </recommendedName>
</protein>
<dbReference type="OrthoDB" id="5497329at2"/>
<accession>A0A091BW73</accession>
<dbReference type="Gene3D" id="3.30.420.10">
    <property type="entry name" value="Ribonuclease H-like superfamily/Ribonuclease H"/>
    <property type="match status" value="1"/>
</dbReference>
<evidence type="ECO:0000313" key="4">
    <source>
        <dbReference type="EMBL" id="KFN48595.1"/>
    </source>
</evidence>
<dbReference type="GO" id="GO:0008408">
    <property type="term" value="F:3'-5' exonuclease activity"/>
    <property type="evidence" value="ECO:0007669"/>
    <property type="project" value="TreeGrafter"/>
</dbReference>
<reference evidence="4 5" key="1">
    <citation type="submission" date="2013-09" db="EMBL/GenBank/DDBJ databases">
        <title>Genome sequencing of Arenimonas malthae.</title>
        <authorList>
            <person name="Chen F."/>
            <person name="Wang G."/>
        </authorList>
    </citation>
    <scope>NUCLEOTIDE SEQUENCE [LARGE SCALE GENOMIC DNA]</scope>
    <source>
        <strain evidence="4 5">CC-JY-1</strain>
    </source>
</reference>
<dbReference type="AlphaFoldDB" id="A0A091BW73"/>
<proteinExistence type="predicted"/>
<dbReference type="Pfam" id="PF00929">
    <property type="entry name" value="RNase_T"/>
    <property type="match status" value="1"/>
</dbReference>
<evidence type="ECO:0000256" key="1">
    <source>
        <dbReference type="ARBA" id="ARBA00022722"/>
    </source>
</evidence>
<evidence type="ECO:0000259" key="3">
    <source>
        <dbReference type="SMART" id="SM00479"/>
    </source>
</evidence>
<comment type="caution">
    <text evidence="4">The sequence shown here is derived from an EMBL/GenBank/DDBJ whole genome shotgun (WGS) entry which is preliminary data.</text>
</comment>
<keyword evidence="5" id="KW-1185">Reference proteome</keyword>
<dbReference type="InterPro" id="IPR013520">
    <property type="entry name" value="Ribonucl_H"/>
</dbReference>
<dbReference type="PANTHER" id="PTHR30231">
    <property type="entry name" value="DNA POLYMERASE III SUBUNIT EPSILON"/>
    <property type="match status" value="1"/>
</dbReference>
<keyword evidence="2" id="KW-0378">Hydrolase</keyword>
<sequence>MNRLQRWWWARRHGAGEWGLLFGPAPAGEWVSLDLETTGLDPRHDAILSLAAVPVRGGQVKLGERFETYVHPGRGFDINSIRHHRITPAEVADAPQLRDVLPRFLRWLGPRTLLGHHLAFDLAMLERPMRTVFGFPLPNGREELGQAYLDHRRLADPHARVDLSLDAIAAELGLPVLARHTALGDASTVALAWLALQRRKQGG</sequence>
<keyword evidence="2" id="KW-0269">Exonuclease</keyword>
<dbReference type="GO" id="GO:0003676">
    <property type="term" value="F:nucleic acid binding"/>
    <property type="evidence" value="ECO:0007669"/>
    <property type="project" value="InterPro"/>
</dbReference>
<dbReference type="STRING" id="1384054.N790_06150"/>
<feature type="domain" description="Exonuclease" evidence="3">
    <location>
        <begin position="29"/>
        <end position="202"/>
    </location>
</feature>
<dbReference type="PATRIC" id="fig|1384054.3.peg.1208"/>
<dbReference type="NCBIfam" id="NF006601">
    <property type="entry name" value="PRK09145.1"/>
    <property type="match status" value="1"/>
</dbReference>
<dbReference type="eggNOG" id="COG0847">
    <property type="taxonomic scope" value="Bacteria"/>
</dbReference>